<dbReference type="Gene3D" id="1.10.110.30">
    <property type="match status" value="1"/>
</dbReference>
<comment type="catalytic activity">
    <reaction evidence="11">
        <text>a tRNA precursor + 2 CTP + ATP = a tRNA with a 3' CCA end + 3 diphosphate</text>
        <dbReference type="Rhea" id="RHEA:14433"/>
        <dbReference type="Rhea" id="RHEA-COMP:10465"/>
        <dbReference type="Rhea" id="RHEA-COMP:10468"/>
        <dbReference type="ChEBI" id="CHEBI:30616"/>
        <dbReference type="ChEBI" id="CHEBI:33019"/>
        <dbReference type="ChEBI" id="CHEBI:37563"/>
        <dbReference type="ChEBI" id="CHEBI:74896"/>
        <dbReference type="ChEBI" id="CHEBI:83071"/>
        <dbReference type="EC" id="2.7.7.72"/>
    </reaction>
</comment>
<keyword evidence="6 11" id="KW-0547">Nucleotide-binding</keyword>
<feature type="binding site" evidence="11">
    <location>
        <position position="36"/>
    </location>
    <ligand>
        <name>CTP</name>
        <dbReference type="ChEBI" id="CHEBI:37563"/>
    </ligand>
</feature>
<keyword evidence="10 11" id="KW-0694">RNA-binding</keyword>
<reference evidence="15 16" key="1">
    <citation type="journal article" date="2004" name="Extremophiles">
        <title>Halobacillus locisalis sp. nov., a halophilic bacterium isolated from a marine solar saltern of the Yellow Sea in Korea.</title>
        <authorList>
            <person name="Yoon J.H."/>
            <person name="Kang K.H."/>
            <person name="Oh T.K."/>
            <person name="Park Y.H."/>
        </authorList>
    </citation>
    <scope>NUCLEOTIDE SEQUENCE [LARGE SCALE GENOMIC DNA]</scope>
    <source>
        <strain evidence="15 16">KCTC 3788</strain>
    </source>
</reference>
<dbReference type="GO" id="GO:0000049">
    <property type="term" value="F:tRNA binding"/>
    <property type="evidence" value="ECO:0007669"/>
    <property type="project" value="UniProtKB-UniRule"/>
</dbReference>
<dbReference type="InterPro" id="IPR043519">
    <property type="entry name" value="NT_sf"/>
</dbReference>
<comment type="function">
    <text evidence="11">Catalyzes the addition and repair of the essential 3'-terminal CCA sequence in tRNAs without using a nucleic acid template. Adds these three nucleotides in the order of C, C, and A to the tRNA nucleotide-73, using CTP and ATP as substrates and producing inorganic pyrophosphate. tRNA 3'-terminal CCA addition is required both for tRNA processing and repair. Also involved in tRNA surveillance by mediating tandem CCA addition to generate a CCACCA at the 3' terminus of unstable tRNAs. While stable tRNAs receive only 3'-terminal CCA, unstable tRNAs are marked with CCACCA and rapidly degraded.</text>
</comment>
<evidence type="ECO:0000313" key="16">
    <source>
        <dbReference type="Proteomes" id="UP000571017"/>
    </source>
</evidence>
<feature type="binding site" evidence="11">
    <location>
        <position position="36"/>
    </location>
    <ligand>
        <name>ATP</name>
        <dbReference type="ChEBI" id="CHEBI:30616"/>
    </ligand>
</feature>
<comment type="miscellaneous">
    <text evidence="11">A single active site specifically recognizes both ATP and CTP and is responsible for their addition.</text>
</comment>
<feature type="binding site" evidence="11">
    <location>
        <position position="172"/>
    </location>
    <ligand>
        <name>CTP</name>
        <dbReference type="ChEBI" id="CHEBI:37563"/>
    </ligand>
</feature>
<accession>A0A838CPV5</accession>
<dbReference type="PANTHER" id="PTHR46173:SF1">
    <property type="entry name" value="CCA TRNA NUCLEOTIDYLTRANSFERASE 1, MITOCHONDRIAL"/>
    <property type="match status" value="1"/>
</dbReference>
<evidence type="ECO:0000259" key="14">
    <source>
        <dbReference type="Pfam" id="PF13735"/>
    </source>
</evidence>
<evidence type="ECO:0000256" key="4">
    <source>
        <dbReference type="ARBA" id="ARBA00022695"/>
    </source>
</evidence>
<evidence type="ECO:0000256" key="8">
    <source>
        <dbReference type="ARBA" id="ARBA00022840"/>
    </source>
</evidence>
<keyword evidence="9 11" id="KW-0460">Magnesium</keyword>
<evidence type="ECO:0000256" key="1">
    <source>
        <dbReference type="ARBA" id="ARBA00001946"/>
    </source>
</evidence>
<keyword evidence="3 11" id="KW-0819">tRNA processing</keyword>
<dbReference type="Gene3D" id="3.30.460.10">
    <property type="entry name" value="Beta Polymerase, domain 2"/>
    <property type="match status" value="1"/>
</dbReference>
<dbReference type="GO" id="GO:0000287">
    <property type="term" value="F:magnesium ion binding"/>
    <property type="evidence" value="ECO:0007669"/>
    <property type="project" value="UniProtKB-UniRule"/>
</dbReference>
<keyword evidence="5 11" id="KW-0479">Metal-binding</keyword>
<feature type="domain" description="CCA-adding enzyme C-terminal" evidence="14">
    <location>
        <begin position="267"/>
        <end position="399"/>
    </location>
</feature>
<dbReference type="GO" id="GO:0001680">
    <property type="term" value="P:tRNA 3'-terminal CCA addition"/>
    <property type="evidence" value="ECO:0007669"/>
    <property type="project" value="UniProtKB-UniRule"/>
</dbReference>
<dbReference type="Pfam" id="PF13735">
    <property type="entry name" value="tRNA_NucTran2_2"/>
    <property type="match status" value="1"/>
</dbReference>
<dbReference type="InterPro" id="IPR050264">
    <property type="entry name" value="Bact_CCA-adding_enz_type3_sf"/>
</dbReference>
<dbReference type="PANTHER" id="PTHR46173">
    <property type="entry name" value="CCA TRNA NUCLEOTIDYLTRANSFERASE 1, MITOCHONDRIAL"/>
    <property type="match status" value="1"/>
</dbReference>
<dbReference type="Gene3D" id="1.10.246.80">
    <property type="match status" value="1"/>
</dbReference>
<comment type="subunit">
    <text evidence="11">Homodimer.</text>
</comment>
<feature type="binding site" evidence="11">
    <location>
        <position position="49"/>
    </location>
    <ligand>
        <name>Mg(2+)</name>
        <dbReference type="ChEBI" id="CHEBI:18420"/>
    </ligand>
</feature>
<dbReference type="CDD" id="cd05398">
    <property type="entry name" value="NT_ClassII-CCAase"/>
    <property type="match status" value="1"/>
</dbReference>
<feature type="binding site" evidence="11">
    <location>
        <position position="39"/>
    </location>
    <ligand>
        <name>ATP</name>
        <dbReference type="ChEBI" id="CHEBI:30616"/>
    </ligand>
</feature>
<feature type="binding site" evidence="11">
    <location>
        <position position="169"/>
    </location>
    <ligand>
        <name>CTP</name>
        <dbReference type="ChEBI" id="CHEBI:37563"/>
    </ligand>
</feature>
<evidence type="ECO:0000259" key="13">
    <source>
        <dbReference type="Pfam" id="PF12627"/>
    </source>
</evidence>
<sequence length="408" mass="47212">MKPYTNRYWNVTMFNSAFEIIGEIEAAGGEAYIVGGAVRDALIGRPIGDVDIATSLRPEEIQNIFEKVIPIGIEHGTVMVRYHSESYEVTTYRKEEGYEDFRHPDEVTFVGDIREDLARRDFTMNAMAMGKDQTIVDPFGGQQAIKDKVIQAVGHPKERFFEDPLRMIRAVRFASQLGFTVESKTEEAINEQAPLLKHIAIERIANEMIKLLAGQHFSQGFHVLCTTGMMEEFPLFQSQFDVKSHVPYVSLNSWPEAISYFVEKGIGENVKDWVKEWKLSNQIRHSAESIRMAYKEFQLTSSITPWLVYRLPRSLDQSFVRLIQAIHGEDHRWQVQLSEQANELAIENRKDLAFQAADLIQLFHDEKKGSWIEEYMTRIERTVVEGNIKNDYETIKEWVQQWNRPVNN</sequence>
<dbReference type="InterPro" id="IPR002646">
    <property type="entry name" value="PolA_pol_head_dom"/>
</dbReference>
<evidence type="ECO:0000256" key="2">
    <source>
        <dbReference type="ARBA" id="ARBA00022679"/>
    </source>
</evidence>
<gene>
    <name evidence="11" type="primary">cca</name>
    <name evidence="15" type="ORF">H0266_03190</name>
</gene>
<feature type="domain" description="Poly A polymerase head" evidence="12">
    <location>
        <begin position="31"/>
        <end position="150"/>
    </location>
</feature>
<feature type="binding site" evidence="11">
    <location>
        <position position="163"/>
    </location>
    <ligand>
        <name>CTP</name>
        <dbReference type="ChEBI" id="CHEBI:37563"/>
    </ligand>
</feature>
<dbReference type="GO" id="GO:0004810">
    <property type="term" value="F:CCA tRNA nucleotidyltransferase activity"/>
    <property type="evidence" value="ECO:0007669"/>
    <property type="project" value="UniProtKB-UniRule"/>
</dbReference>
<feature type="binding site" evidence="11">
    <location>
        <position position="120"/>
    </location>
    <ligand>
        <name>CTP</name>
        <dbReference type="ChEBI" id="CHEBI:37563"/>
    </ligand>
</feature>
<feature type="binding site" evidence="11">
    <location>
        <position position="166"/>
    </location>
    <ligand>
        <name>CTP</name>
        <dbReference type="ChEBI" id="CHEBI:37563"/>
    </ligand>
</feature>
<evidence type="ECO:0000256" key="10">
    <source>
        <dbReference type="ARBA" id="ARBA00022884"/>
    </source>
</evidence>
<evidence type="ECO:0000256" key="3">
    <source>
        <dbReference type="ARBA" id="ARBA00022694"/>
    </source>
</evidence>
<feature type="binding site" evidence="11">
    <location>
        <position position="163"/>
    </location>
    <ligand>
        <name>ATP</name>
        <dbReference type="ChEBI" id="CHEBI:30616"/>
    </ligand>
</feature>
<feature type="binding site" evidence="11">
    <location>
        <position position="169"/>
    </location>
    <ligand>
        <name>ATP</name>
        <dbReference type="ChEBI" id="CHEBI:30616"/>
    </ligand>
</feature>
<dbReference type="SUPFAM" id="SSF81891">
    <property type="entry name" value="Poly A polymerase C-terminal region-like"/>
    <property type="match status" value="1"/>
</dbReference>
<comment type="similarity">
    <text evidence="11">Belongs to the tRNA nucleotidyltransferase/poly(A) polymerase family. Bacterial CCA-adding enzyme type 3 subfamily.</text>
</comment>
<dbReference type="GO" id="GO:0005524">
    <property type="term" value="F:ATP binding"/>
    <property type="evidence" value="ECO:0007669"/>
    <property type="project" value="UniProtKB-UniRule"/>
</dbReference>
<dbReference type="HAMAP" id="MF_01263">
    <property type="entry name" value="CCA_bact_type3"/>
    <property type="match status" value="1"/>
</dbReference>
<organism evidence="15 16">
    <name type="scientific">Halobacillus locisalis</name>
    <dbReference type="NCBI Taxonomy" id="220753"/>
    <lineage>
        <taxon>Bacteria</taxon>
        <taxon>Bacillati</taxon>
        <taxon>Bacillota</taxon>
        <taxon>Bacilli</taxon>
        <taxon>Bacillales</taxon>
        <taxon>Bacillaceae</taxon>
        <taxon>Halobacillus</taxon>
    </lineage>
</organism>
<dbReference type="InterPro" id="IPR023068">
    <property type="entry name" value="CCA-adding_enz_firmicutes"/>
</dbReference>
<evidence type="ECO:0000256" key="7">
    <source>
        <dbReference type="ARBA" id="ARBA00022800"/>
    </source>
</evidence>
<dbReference type="InterPro" id="IPR032828">
    <property type="entry name" value="PolyA_RNA-bd"/>
</dbReference>
<comment type="catalytic activity">
    <reaction evidence="11">
        <text>a tRNA with a 3' CCA end + 2 CTP + ATP = a tRNA with a 3' CCACCA end + 3 diphosphate</text>
        <dbReference type="Rhea" id="RHEA:76235"/>
        <dbReference type="Rhea" id="RHEA-COMP:10468"/>
        <dbReference type="Rhea" id="RHEA-COMP:18655"/>
        <dbReference type="ChEBI" id="CHEBI:30616"/>
        <dbReference type="ChEBI" id="CHEBI:33019"/>
        <dbReference type="ChEBI" id="CHEBI:37563"/>
        <dbReference type="ChEBI" id="CHEBI:83071"/>
        <dbReference type="ChEBI" id="CHEBI:195187"/>
    </reaction>
</comment>
<evidence type="ECO:0000256" key="6">
    <source>
        <dbReference type="ARBA" id="ARBA00022741"/>
    </source>
</evidence>
<protein>
    <recommendedName>
        <fullName evidence="11">CCA-adding enzyme</fullName>
        <ecNumber evidence="11">2.7.7.72</ecNumber>
    </recommendedName>
    <alternativeName>
        <fullName evidence="11">CCA tRNA nucleotidyltransferase</fullName>
    </alternativeName>
    <alternativeName>
        <fullName evidence="11">tRNA CCA-pyrophosphorylase</fullName>
    </alternativeName>
    <alternativeName>
        <fullName evidence="11">tRNA adenylyl-/cytidylyl- transferase</fullName>
    </alternativeName>
    <alternativeName>
        <fullName evidence="11">tRNA nucleotidyltransferase</fullName>
    </alternativeName>
    <alternativeName>
        <fullName evidence="11">tRNA-NT</fullName>
    </alternativeName>
</protein>
<dbReference type="EMBL" id="JACEFG010000001">
    <property type="protein sequence ID" value="MBA2173898.1"/>
    <property type="molecule type" value="Genomic_DNA"/>
</dbReference>
<name>A0A838CPV5_9BACI</name>
<feature type="binding site" evidence="11">
    <location>
        <position position="51"/>
    </location>
    <ligand>
        <name>Mg(2+)</name>
        <dbReference type="ChEBI" id="CHEBI:18420"/>
    </ligand>
</feature>
<feature type="domain" description="tRNA nucleotidyltransferase/poly(A) polymerase RNA and SrmB- binding" evidence="13">
    <location>
        <begin position="178"/>
        <end position="236"/>
    </location>
</feature>
<comment type="cofactor">
    <cofactor evidence="1 11">
        <name>Mg(2+)</name>
        <dbReference type="ChEBI" id="CHEBI:18420"/>
    </cofactor>
</comment>
<feature type="binding site" evidence="11">
    <location>
        <position position="172"/>
    </location>
    <ligand>
        <name>ATP</name>
        <dbReference type="ChEBI" id="CHEBI:30616"/>
    </ligand>
</feature>
<dbReference type="Proteomes" id="UP000571017">
    <property type="component" value="Unassembled WGS sequence"/>
</dbReference>
<dbReference type="Gene3D" id="1.20.58.560">
    <property type="match status" value="1"/>
</dbReference>
<keyword evidence="4 11" id="KW-0548">Nucleotidyltransferase</keyword>
<dbReference type="SUPFAM" id="SSF81301">
    <property type="entry name" value="Nucleotidyltransferase"/>
    <property type="match status" value="1"/>
</dbReference>
<dbReference type="EC" id="2.7.7.72" evidence="11"/>
<dbReference type="AlphaFoldDB" id="A0A838CPV5"/>
<dbReference type="Pfam" id="PF01743">
    <property type="entry name" value="PolyA_pol"/>
    <property type="match status" value="1"/>
</dbReference>
<keyword evidence="7 11" id="KW-0692">RNA repair</keyword>
<dbReference type="NCBIfam" id="NF009814">
    <property type="entry name" value="PRK13299.1"/>
    <property type="match status" value="1"/>
</dbReference>
<feature type="binding site" evidence="11">
    <location>
        <position position="39"/>
    </location>
    <ligand>
        <name>CTP</name>
        <dbReference type="ChEBI" id="CHEBI:37563"/>
    </ligand>
</feature>
<dbReference type="Pfam" id="PF12627">
    <property type="entry name" value="PolyA_pol_RNAbd"/>
    <property type="match status" value="1"/>
</dbReference>
<evidence type="ECO:0000256" key="9">
    <source>
        <dbReference type="ARBA" id="ARBA00022842"/>
    </source>
</evidence>
<evidence type="ECO:0000256" key="5">
    <source>
        <dbReference type="ARBA" id="ARBA00022723"/>
    </source>
</evidence>
<evidence type="ECO:0000256" key="11">
    <source>
        <dbReference type="HAMAP-Rule" id="MF_01263"/>
    </source>
</evidence>
<feature type="binding site" evidence="11">
    <location>
        <position position="120"/>
    </location>
    <ligand>
        <name>ATP</name>
        <dbReference type="ChEBI" id="CHEBI:30616"/>
    </ligand>
</feature>
<keyword evidence="2 11" id="KW-0808">Transferase</keyword>
<feature type="binding site" evidence="11">
    <location>
        <position position="166"/>
    </location>
    <ligand>
        <name>ATP</name>
        <dbReference type="ChEBI" id="CHEBI:30616"/>
    </ligand>
</feature>
<dbReference type="InterPro" id="IPR032810">
    <property type="entry name" value="CCA-adding_enz_C"/>
</dbReference>
<evidence type="ECO:0000313" key="15">
    <source>
        <dbReference type="EMBL" id="MBA2173898.1"/>
    </source>
</evidence>
<evidence type="ECO:0000259" key="12">
    <source>
        <dbReference type="Pfam" id="PF01743"/>
    </source>
</evidence>
<keyword evidence="16" id="KW-1185">Reference proteome</keyword>
<comment type="caution">
    <text evidence="15">The sequence shown here is derived from an EMBL/GenBank/DDBJ whole genome shotgun (WGS) entry which is preliminary data.</text>
</comment>
<proteinExistence type="inferred from homology"/>
<dbReference type="GO" id="GO:0042245">
    <property type="term" value="P:RNA repair"/>
    <property type="evidence" value="ECO:0007669"/>
    <property type="project" value="UniProtKB-KW"/>
</dbReference>
<keyword evidence="8 11" id="KW-0067">ATP-binding</keyword>